<dbReference type="InterPro" id="IPR029044">
    <property type="entry name" value="Nucleotide-diphossugar_trans"/>
</dbReference>
<comment type="caution">
    <text evidence="2">The sequence shown here is derived from an EMBL/GenBank/DDBJ whole genome shotgun (WGS) entry which is preliminary data.</text>
</comment>
<evidence type="ECO:0000313" key="3">
    <source>
        <dbReference type="Proteomes" id="UP000248616"/>
    </source>
</evidence>
<dbReference type="SUPFAM" id="SSF53448">
    <property type="entry name" value="Nucleotide-diphospho-sugar transferases"/>
    <property type="match status" value="1"/>
</dbReference>
<feature type="domain" description="Glycosyltransferase 2-like" evidence="1">
    <location>
        <begin position="6"/>
        <end position="100"/>
    </location>
</feature>
<reference evidence="3" key="1">
    <citation type="submission" date="2017-03" db="EMBL/GenBank/DDBJ databases">
        <authorList>
            <person name="Safronova V.I."/>
            <person name="Sazanova A.L."/>
            <person name="Chirak E.R."/>
        </authorList>
    </citation>
    <scope>NUCLEOTIDE SEQUENCE [LARGE SCALE GENOMIC DNA]</scope>
    <source>
        <strain evidence="3">Ach-343</strain>
    </source>
</reference>
<dbReference type="AlphaFoldDB" id="A0A2W7BY92"/>
<dbReference type="EMBL" id="MZXV01000056">
    <property type="protein sequence ID" value="PZV35752.1"/>
    <property type="molecule type" value="Genomic_DNA"/>
</dbReference>
<dbReference type="Pfam" id="PF00535">
    <property type="entry name" value="Glycos_transf_2"/>
    <property type="match status" value="1"/>
</dbReference>
<sequence>MPKVDIAIPCYNHGRFLRQCVANVLGQGAEMRVLIIDNASTDGSEETARRIAAEDSRVELLLRERNMGSHASFNSGIDWAESEYFMILCADDLLAPGCLGWALWVLEAKTCVALAYGGQVIWEEPSPCLSQRLLAAQSTLALSLDNNLQRHCRCRTSQSEPVRLSSERQSRSKSAAFIGFAPQGLEASVPESSPGIPGC</sequence>
<dbReference type="PANTHER" id="PTHR43685">
    <property type="entry name" value="GLYCOSYLTRANSFERASE"/>
    <property type="match status" value="1"/>
</dbReference>
<dbReference type="RefSeq" id="WP_111547181.1">
    <property type="nucleotide sequence ID" value="NZ_MZXV01000056.1"/>
</dbReference>
<dbReference type="PANTHER" id="PTHR43685:SF2">
    <property type="entry name" value="GLYCOSYLTRANSFERASE 2-LIKE DOMAIN-CONTAINING PROTEIN"/>
    <property type="match status" value="1"/>
</dbReference>
<dbReference type="CDD" id="cd00761">
    <property type="entry name" value="Glyco_tranf_GTA_type"/>
    <property type="match status" value="1"/>
</dbReference>
<evidence type="ECO:0000259" key="1">
    <source>
        <dbReference type="Pfam" id="PF00535"/>
    </source>
</evidence>
<dbReference type="Proteomes" id="UP000248616">
    <property type="component" value="Unassembled WGS sequence"/>
</dbReference>
<organism evidence="2 3">
    <name type="scientific">Mesorhizobium kowhaii</name>
    <dbReference type="NCBI Taxonomy" id="1300272"/>
    <lineage>
        <taxon>Bacteria</taxon>
        <taxon>Pseudomonadati</taxon>
        <taxon>Pseudomonadota</taxon>
        <taxon>Alphaproteobacteria</taxon>
        <taxon>Hyphomicrobiales</taxon>
        <taxon>Phyllobacteriaceae</taxon>
        <taxon>Mesorhizobium</taxon>
    </lineage>
</organism>
<dbReference type="Gene3D" id="3.90.550.10">
    <property type="entry name" value="Spore Coat Polysaccharide Biosynthesis Protein SpsA, Chain A"/>
    <property type="match status" value="1"/>
</dbReference>
<protein>
    <recommendedName>
        <fullName evidence="1">Glycosyltransferase 2-like domain-containing protein</fullName>
    </recommendedName>
</protein>
<keyword evidence="3" id="KW-1185">Reference proteome</keyword>
<dbReference type="OrthoDB" id="5291101at2"/>
<dbReference type="InterPro" id="IPR050834">
    <property type="entry name" value="Glycosyltransf_2"/>
</dbReference>
<accession>A0A2W7BY92</accession>
<gene>
    <name evidence="2" type="ORF">B5V02_27375</name>
</gene>
<dbReference type="InterPro" id="IPR001173">
    <property type="entry name" value="Glyco_trans_2-like"/>
</dbReference>
<name>A0A2W7BY92_9HYPH</name>
<proteinExistence type="predicted"/>
<evidence type="ECO:0000313" key="2">
    <source>
        <dbReference type="EMBL" id="PZV35752.1"/>
    </source>
</evidence>